<keyword evidence="2" id="KW-1185">Reference proteome</keyword>
<dbReference type="AlphaFoldDB" id="A0A699Y8J6"/>
<reference evidence="1 2" key="1">
    <citation type="submission" date="2020-02" db="EMBL/GenBank/DDBJ databases">
        <title>Draft genome sequence of Haematococcus lacustris strain NIES-144.</title>
        <authorList>
            <person name="Morimoto D."/>
            <person name="Nakagawa S."/>
            <person name="Yoshida T."/>
            <person name="Sawayama S."/>
        </authorList>
    </citation>
    <scope>NUCLEOTIDE SEQUENCE [LARGE SCALE GENOMIC DNA]</scope>
    <source>
        <strain evidence="1 2">NIES-144</strain>
    </source>
</reference>
<protein>
    <submittedName>
        <fullName evidence="1">Uncharacterized protein</fullName>
    </submittedName>
</protein>
<proteinExistence type="predicted"/>
<comment type="caution">
    <text evidence="1">The sequence shown here is derived from an EMBL/GenBank/DDBJ whole genome shotgun (WGS) entry which is preliminary data.</text>
</comment>
<organism evidence="1 2">
    <name type="scientific">Haematococcus lacustris</name>
    <name type="common">Green alga</name>
    <name type="synonym">Haematococcus pluvialis</name>
    <dbReference type="NCBI Taxonomy" id="44745"/>
    <lineage>
        <taxon>Eukaryota</taxon>
        <taxon>Viridiplantae</taxon>
        <taxon>Chlorophyta</taxon>
        <taxon>core chlorophytes</taxon>
        <taxon>Chlorophyceae</taxon>
        <taxon>CS clade</taxon>
        <taxon>Chlamydomonadales</taxon>
        <taxon>Haematococcaceae</taxon>
        <taxon>Haematococcus</taxon>
    </lineage>
</organism>
<name>A0A699Y8J6_HAELA</name>
<evidence type="ECO:0000313" key="2">
    <source>
        <dbReference type="Proteomes" id="UP000485058"/>
    </source>
</evidence>
<gene>
    <name evidence="1" type="ORF">HaLaN_01015</name>
</gene>
<accession>A0A699Y8J6</accession>
<dbReference type="EMBL" id="BLLF01000036">
    <property type="protein sequence ID" value="GFH06393.1"/>
    <property type="molecule type" value="Genomic_DNA"/>
</dbReference>
<evidence type="ECO:0000313" key="1">
    <source>
        <dbReference type="EMBL" id="GFH06393.1"/>
    </source>
</evidence>
<sequence length="35" mass="3472">MGEGLRGEPGAKPGALRGAASLAARFSQGRGTSQE</sequence>
<feature type="non-terminal residue" evidence="1">
    <location>
        <position position="35"/>
    </location>
</feature>
<dbReference type="Proteomes" id="UP000485058">
    <property type="component" value="Unassembled WGS sequence"/>
</dbReference>